<dbReference type="PANTHER" id="PTHR11705:SF83">
    <property type="entry name" value="INACTIVE METALLOCARBOXYPEPTIDASE ECM14"/>
    <property type="match status" value="1"/>
</dbReference>
<dbReference type="Pfam" id="PF00246">
    <property type="entry name" value="Peptidase_M14"/>
    <property type="match status" value="1"/>
</dbReference>
<evidence type="ECO:0000313" key="16">
    <source>
        <dbReference type="EMBL" id="KAL1645019.1"/>
    </source>
</evidence>
<reference evidence="16 17" key="1">
    <citation type="journal article" date="2023" name="Plant Dis.">
        <title>First Report of Diplodia intermedia Causing Canker and Dieback Diseases on Apple Trees in Canada.</title>
        <authorList>
            <person name="Ellouze W."/>
            <person name="Ilyukhin E."/>
            <person name="Sulman M."/>
            <person name="Ali S."/>
        </authorList>
    </citation>
    <scope>NUCLEOTIDE SEQUENCE [LARGE SCALE GENOMIC DNA]</scope>
    <source>
        <strain evidence="16 17">M45-28</strain>
    </source>
</reference>
<evidence type="ECO:0000256" key="3">
    <source>
        <dbReference type="ARBA" id="ARBA00004613"/>
    </source>
</evidence>
<gene>
    <name evidence="16" type="ORF">SLS58_004090</name>
</gene>
<evidence type="ECO:0000256" key="8">
    <source>
        <dbReference type="ARBA" id="ARBA00022801"/>
    </source>
</evidence>
<feature type="domain" description="Peptidase M14" evidence="15">
    <location>
        <begin position="68"/>
        <end position="356"/>
    </location>
</feature>
<keyword evidence="7 14" id="KW-0732">Signal</keyword>
<comment type="function">
    <text evidence="2">Extracellular metalloprotease that contributes to pathogenicity.</text>
</comment>
<evidence type="ECO:0000256" key="12">
    <source>
        <dbReference type="ARBA" id="ARBA00042017"/>
    </source>
</evidence>
<dbReference type="Proteomes" id="UP001521184">
    <property type="component" value="Unassembled WGS sequence"/>
</dbReference>
<dbReference type="InterPro" id="IPR000834">
    <property type="entry name" value="Peptidase_M14"/>
</dbReference>
<evidence type="ECO:0000256" key="4">
    <source>
        <dbReference type="ARBA" id="ARBA00005988"/>
    </source>
</evidence>
<evidence type="ECO:0000256" key="14">
    <source>
        <dbReference type="SAM" id="SignalP"/>
    </source>
</evidence>
<evidence type="ECO:0000256" key="9">
    <source>
        <dbReference type="ARBA" id="ARBA00023026"/>
    </source>
</evidence>
<evidence type="ECO:0000256" key="5">
    <source>
        <dbReference type="ARBA" id="ARBA00022525"/>
    </source>
</evidence>
<evidence type="ECO:0000256" key="1">
    <source>
        <dbReference type="ARBA" id="ARBA00001947"/>
    </source>
</evidence>
<evidence type="ECO:0000256" key="2">
    <source>
        <dbReference type="ARBA" id="ARBA00003091"/>
    </source>
</evidence>
<keyword evidence="5" id="KW-0964">Secreted</keyword>
<comment type="caution">
    <text evidence="16">The sequence shown here is derived from an EMBL/GenBank/DDBJ whole genome shotgun (WGS) entry which is preliminary data.</text>
</comment>
<comment type="similarity">
    <text evidence="4 13">Belongs to the peptidase M14 family.</text>
</comment>
<dbReference type="Gene3D" id="3.40.630.10">
    <property type="entry name" value="Zn peptidases"/>
    <property type="match status" value="1"/>
</dbReference>
<accession>A0ABR3TUY9</accession>
<evidence type="ECO:0000259" key="15">
    <source>
        <dbReference type="PROSITE" id="PS52035"/>
    </source>
</evidence>
<dbReference type="PROSITE" id="PS52035">
    <property type="entry name" value="PEPTIDASE_M14"/>
    <property type="match status" value="1"/>
</dbReference>
<evidence type="ECO:0000313" key="17">
    <source>
        <dbReference type="Proteomes" id="UP001521184"/>
    </source>
</evidence>
<comment type="subcellular location">
    <subcellularLocation>
        <location evidence="3">Secreted</location>
    </subcellularLocation>
</comment>
<protein>
    <recommendedName>
        <fullName evidence="12">Carboxypeptidase M14B</fullName>
    </recommendedName>
    <alternativeName>
        <fullName evidence="11">Carboxypeptidase MCPB</fullName>
    </alternativeName>
</protein>
<feature type="signal peptide" evidence="14">
    <location>
        <begin position="1"/>
        <end position="18"/>
    </location>
</feature>
<evidence type="ECO:0000256" key="13">
    <source>
        <dbReference type="PROSITE-ProRule" id="PRU01379"/>
    </source>
</evidence>
<evidence type="ECO:0000256" key="7">
    <source>
        <dbReference type="ARBA" id="ARBA00022729"/>
    </source>
</evidence>
<comment type="cofactor">
    <cofactor evidence="1">
        <name>Zn(2+)</name>
        <dbReference type="ChEBI" id="CHEBI:29105"/>
    </cofactor>
</comment>
<evidence type="ECO:0000256" key="6">
    <source>
        <dbReference type="ARBA" id="ARBA00022670"/>
    </source>
</evidence>
<evidence type="ECO:0000256" key="11">
    <source>
        <dbReference type="ARBA" id="ARBA00041263"/>
    </source>
</evidence>
<feature type="chain" id="PRO_5047247580" description="Carboxypeptidase M14B" evidence="14">
    <location>
        <begin position="19"/>
        <end position="544"/>
    </location>
</feature>
<sequence length="544" mass="58034">MIKAVYLSGLYALTCVNAATYGNNWVRTLKDPPALAAQFPSPINTTLLAPAFLSPETVPAAFADGTEGPTSDAELDTYLRTLAARNPSWLTYHTPDFLSEEGRAFPYVLLSSANSTAISSPTKKVRIWLQAGVHGNEPAGDQSLLALLGALSSPANRASTLRLLLTADVLVLPRYNPDGVAYFQRALASNFDPNRDHVKLARAQTRAVKRLFNAFAPHIAADMHEFTATRRYDDDGGEELVWAADALFSAAKNLNVDGAIRALSEDVFAVEVARALEGKGLRWAPYVTAGGSGSGGGETIALAEAGSDAKIGRNAMGLTQAVAFLCETRGIGIADQHFARRTAAGLAMAEAIVRAAAENADVVVAAVEGAVERMRGGAGEVVVTDYAVEVDDTFDMIRTGDGAIVRQPVRFSSTTPTTANLTRARPEAYLIPRSWADVAARLEVFGLEVEELPDAFAGTVEVLNVTSAALDSSYYEGVVRAEVTTEAFEKEIELPAGSFRVSTRQRNAALAFVALEPENIDSFAAFNIIPVEAGDEYPVFRLLT</sequence>
<keyword evidence="8" id="KW-0378">Hydrolase</keyword>
<dbReference type="PANTHER" id="PTHR11705">
    <property type="entry name" value="PROTEASE FAMILY M14 CARBOXYPEPTIDASE A,B"/>
    <property type="match status" value="1"/>
</dbReference>
<proteinExistence type="inferred from homology"/>
<name>A0ABR3TUY9_9PEZI</name>
<dbReference type="EMBL" id="JAKEKT020000021">
    <property type="protein sequence ID" value="KAL1645019.1"/>
    <property type="molecule type" value="Genomic_DNA"/>
</dbReference>
<keyword evidence="6" id="KW-0645">Protease</keyword>
<keyword evidence="17" id="KW-1185">Reference proteome</keyword>
<keyword evidence="10" id="KW-0325">Glycoprotein</keyword>
<dbReference type="SUPFAM" id="SSF53187">
    <property type="entry name" value="Zn-dependent exopeptidases"/>
    <property type="match status" value="1"/>
</dbReference>
<organism evidence="16 17">
    <name type="scientific">Diplodia intermedia</name>
    <dbReference type="NCBI Taxonomy" id="856260"/>
    <lineage>
        <taxon>Eukaryota</taxon>
        <taxon>Fungi</taxon>
        <taxon>Dikarya</taxon>
        <taxon>Ascomycota</taxon>
        <taxon>Pezizomycotina</taxon>
        <taxon>Dothideomycetes</taxon>
        <taxon>Dothideomycetes incertae sedis</taxon>
        <taxon>Botryosphaeriales</taxon>
        <taxon>Botryosphaeriaceae</taxon>
        <taxon>Diplodia</taxon>
    </lineage>
</organism>
<evidence type="ECO:0000256" key="10">
    <source>
        <dbReference type="ARBA" id="ARBA00023180"/>
    </source>
</evidence>
<keyword evidence="9" id="KW-0843">Virulence</keyword>
<feature type="active site" description="Proton donor/acceptor" evidence="13">
    <location>
        <position position="327"/>
    </location>
</feature>